<evidence type="ECO:0000256" key="9">
    <source>
        <dbReference type="RuleBase" id="RU369079"/>
    </source>
</evidence>
<evidence type="ECO:0000256" key="6">
    <source>
        <dbReference type="ARBA" id="ARBA00022989"/>
    </source>
</evidence>
<dbReference type="InterPro" id="IPR055348">
    <property type="entry name" value="DctQ"/>
</dbReference>
<evidence type="ECO:0000256" key="5">
    <source>
        <dbReference type="ARBA" id="ARBA00022692"/>
    </source>
</evidence>
<feature type="transmembrane region" description="Helical" evidence="9">
    <location>
        <begin position="91"/>
        <end position="112"/>
    </location>
</feature>
<keyword evidence="13" id="KW-1185">Reference proteome</keyword>
<keyword evidence="6 9" id="KW-1133">Transmembrane helix</keyword>
<evidence type="ECO:0000313" key="12">
    <source>
        <dbReference type="EMBL" id="PTX56784.1"/>
    </source>
</evidence>
<keyword evidence="3" id="KW-1003">Cell membrane</keyword>
<evidence type="ECO:0000256" key="7">
    <source>
        <dbReference type="ARBA" id="ARBA00023136"/>
    </source>
</evidence>
<dbReference type="Proteomes" id="UP000243978">
    <property type="component" value="Unassembled WGS sequence"/>
</dbReference>
<comment type="subunit">
    <text evidence="9">The complex comprises the extracytoplasmic solute receptor protein and the two transmembrane proteins.</text>
</comment>
<dbReference type="PANTHER" id="PTHR35011">
    <property type="entry name" value="2,3-DIKETO-L-GULONATE TRAP TRANSPORTER SMALL PERMEASE PROTEIN YIAM"/>
    <property type="match status" value="1"/>
</dbReference>
<comment type="function">
    <text evidence="9">Part of the tripartite ATP-independent periplasmic (TRAP) transport system.</text>
</comment>
<feature type="compositionally biased region" description="Polar residues" evidence="10">
    <location>
        <begin position="197"/>
        <end position="215"/>
    </location>
</feature>
<comment type="similarity">
    <text evidence="8 9">Belongs to the TRAP transporter small permease family.</text>
</comment>
<name>A0A2T6BL42_9RHOB</name>
<dbReference type="InterPro" id="IPR007387">
    <property type="entry name" value="TRAP_DctQ"/>
</dbReference>
<feature type="transmembrane region" description="Helical" evidence="9">
    <location>
        <begin position="54"/>
        <end position="70"/>
    </location>
</feature>
<comment type="subcellular location">
    <subcellularLocation>
        <location evidence="1 9">Cell inner membrane</location>
        <topology evidence="1 9">Multi-pass membrane protein</topology>
    </subcellularLocation>
</comment>
<dbReference type="GO" id="GO:0005886">
    <property type="term" value="C:plasma membrane"/>
    <property type="evidence" value="ECO:0007669"/>
    <property type="project" value="UniProtKB-SubCell"/>
</dbReference>
<accession>A0A2T6BL42</accession>
<evidence type="ECO:0000256" key="8">
    <source>
        <dbReference type="ARBA" id="ARBA00038436"/>
    </source>
</evidence>
<keyword evidence="2 9" id="KW-0813">Transport</keyword>
<dbReference type="EMBL" id="QBKS01000001">
    <property type="protein sequence ID" value="PTX56784.1"/>
    <property type="molecule type" value="Genomic_DNA"/>
</dbReference>
<evidence type="ECO:0000256" key="10">
    <source>
        <dbReference type="SAM" id="MobiDB-lite"/>
    </source>
</evidence>
<gene>
    <name evidence="12" type="ORF">C8N43_1446</name>
</gene>
<feature type="transmembrane region" description="Helical" evidence="9">
    <location>
        <begin position="140"/>
        <end position="158"/>
    </location>
</feature>
<dbReference type="Pfam" id="PF04290">
    <property type="entry name" value="DctQ"/>
    <property type="match status" value="1"/>
</dbReference>
<dbReference type="RefSeq" id="WP_107844943.1">
    <property type="nucleotide sequence ID" value="NZ_QBKS01000001.1"/>
</dbReference>
<dbReference type="OrthoDB" id="4250245at2"/>
<keyword evidence="4 9" id="KW-0997">Cell inner membrane</keyword>
<evidence type="ECO:0000256" key="3">
    <source>
        <dbReference type="ARBA" id="ARBA00022475"/>
    </source>
</evidence>
<sequence>MVEHETTGPLDKLIWAISRVTMWLPAFIVAIILFEVVLRYVFQRPTLWVNETSLWVAGAVYMFAGLYSMQQRSHIRIFILYDLAPRWLRRTFDVISTICICVFAFALIWGSFDEALEKLMTWERFGTKFNPPIPATIKPLILVTMALLALQAISNLIYDWNKDQGERQFVEGIEDLLEDLGEDHLAARPAGGAEGHSGQTPDVSQQKAKPGQGTE</sequence>
<dbReference type="GO" id="GO:0022857">
    <property type="term" value="F:transmembrane transporter activity"/>
    <property type="evidence" value="ECO:0007669"/>
    <property type="project" value="UniProtKB-UniRule"/>
</dbReference>
<keyword evidence="7 9" id="KW-0472">Membrane</keyword>
<organism evidence="12 13">
    <name type="scientific">Litoreibacter ponti</name>
    <dbReference type="NCBI Taxonomy" id="1510457"/>
    <lineage>
        <taxon>Bacteria</taxon>
        <taxon>Pseudomonadati</taxon>
        <taxon>Pseudomonadota</taxon>
        <taxon>Alphaproteobacteria</taxon>
        <taxon>Rhodobacterales</taxon>
        <taxon>Roseobacteraceae</taxon>
        <taxon>Litoreibacter</taxon>
    </lineage>
</organism>
<dbReference type="AlphaFoldDB" id="A0A2T6BL42"/>
<keyword evidence="5 9" id="KW-0812">Transmembrane</keyword>
<evidence type="ECO:0000259" key="11">
    <source>
        <dbReference type="Pfam" id="PF04290"/>
    </source>
</evidence>
<protein>
    <recommendedName>
        <fullName evidence="9">TRAP transporter small permease protein</fullName>
    </recommendedName>
</protein>
<proteinExistence type="inferred from homology"/>
<dbReference type="PANTHER" id="PTHR35011:SF4">
    <property type="entry name" value="SLL1102 PROTEIN"/>
    <property type="match status" value="1"/>
</dbReference>
<evidence type="ECO:0000256" key="2">
    <source>
        <dbReference type="ARBA" id="ARBA00022448"/>
    </source>
</evidence>
<feature type="region of interest" description="Disordered" evidence="10">
    <location>
        <begin position="187"/>
        <end position="215"/>
    </location>
</feature>
<comment type="caution">
    <text evidence="12">The sequence shown here is derived from an EMBL/GenBank/DDBJ whole genome shotgun (WGS) entry which is preliminary data.</text>
</comment>
<evidence type="ECO:0000313" key="13">
    <source>
        <dbReference type="Proteomes" id="UP000243978"/>
    </source>
</evidence>
<evidence type="ECO:0000256" key="1">
    <source>
        <dbReference type="ARBA" id="ARBA00004429"/>
    </source>
</evidence>
<reference evidence="12 13" key="1">
    <citation type="submission" date="2018-04" db="EMBL/GenBank/DDBJ databases">
        <title>Genomic Encyclopedia of Archaeal and Bacterial Type Strains, Phase II (KMG-II): from individual species to whole genera.</title>
        <authorList>
            <person name="Goeker M."/>
        </authorList>
    </citation>
    <scope>NUCLEOTIDE SEQUENCE [LARGE SCALE GENOMIC DNA]</scope>
    <source>
        <strain evidence="12 13">DSM 100977</strain>
    </source>
</reference>
<feature type="transmembrane region" description="Helical" evidence="9">
    <location>
        <begin position="20"/>
        <end position="42"/>
    </location>
</feature>
<feature type="domain" description="Tripartite ATP-independent periplasmic transporters DctQ component" evidence="11">
    <location>
        <begin position="28"/>
        <end position="160"/>
    </location>
</feature>
<evidence type="ECO:0000256" key="4">
    <source>
        <dbReference type="ARBA" id="ARBA00022519"/>
    </source>
</evidence>